<evidence type="ECO:0000313" key="2">
    <source>
        <dbReference type="EMBL" id="RYR38557.1"/>
    </source>
</evidence>
<accession>A0A445BIQ8</accession>
<dbReference type="EMBL" id="SDMP01000019">
    <property type="protein sequence ID" value="RYQ90507.1"/>
    <property type="molecule type" value="Genomic_DNA"/>
</dbReference>
<name>A0A445BIQ8_ARAHY</name>
<dbReference type="EMBL" id="SDMP01000009">
    <property type="protein sequence ID" value="RYR38557.1"/>
    <property type="molecule type" value="Genomic_DNA"/>
</dbReference>
<evidence type="ECO:0000313" key="3">
    <source>
        <dbReference type="Proteomes" id="UP000289738"/>
    </source>
</evidence>
<proteinExistence type="predicted"/>
<protein>
    <submittedName>
        <fullName evidence="2">Uncharacterized protein</fullName>
    </submittedName>
</protein>
<evidence type="ECO:0000313" key="1">
    <source>
        <dbReference type="EMBL" id="RYQ90507.1"/>
    </source>
</evidence>
<sequence length="10" mass="1283">MRIFLLFVED</sequence>
<dbReference type="Proteomes" id="UP000289738">
    <property type="component" value="Chromosome B09"/>
</dbReference>
<gene>
    <name evidence="2" type="ORF">Ahy_A09g043606</name>
    <name evidence="1" type="ORF">Ahy_B09g096573</name>
</gene>
<dbReference type="Proteomes" id="UP000289738">
    <property type="component" value="Chromosome A09"/>
</dbReference>
<organism evidence="2 3">
    <name type="scientific">Arachis hypogaea</name>
    <name type="common">Peanut</name>
    <dbReference type="NCBI Taxonomy" id="3818"/>
    <lineage>
        <taxon>Eukaryota</taxon>
        <taxon>Viridiplantae</taxon>
        <taxon>Streptophyta</taxon>
        <taxon>Embryophyta</taxon>
        <taxon>Tracheophyta</taxon>
        <taxon>Spermatophyta</taxon>
        <taxon>Magnoliopsida</taxon>
        <taxon>eudicotyledons</taxon>
        <taxon>Gunneridae</taxon>
        <taxon>Pentapetalae</taxon>
        <taxon>rosids</taxon>
        <taxon>fabids</taxon>
        <taxon>Fabales</taxon>
        <taxon>Fabaceae</taxon>
        <taxon>Papilionoideae</taxon>
        <taxon>50 kb inversion clade</taxon>
        <taxon>dalbergioids sensu lato</taxon>
        <taxon>Dalbergieae</taxon>
        <taxon>Pterocarpus clade</taxon>
        <taxon>Arachis</taxon>
    </lineage>
</organism>
<comment type="caution">
    <text evidence="2">The sequence shown here is derived from an EMBL/GenBank/DDBJ whole genome shotgun (WGS) entry which is preliminary data.</text>
</comment>
<keyword evidence="3" id="KW-1185">Reference proteome</keyword>
<reference evidence="2 3" key="1">
    <citation type="submission" date="2019-01" db="EMBL/GenBank/DDBJ databases">
        <title>Sequencing of cultivated peanut Arachis hypogaea provides insights into genome evolution and oil improvement.</title>
        <authorList>
            <person name="Chen X."/>
        </authorList>
    </citation>
    <scope>NUCLEOTIDE SEQUENCE [LARGE SCALE GENOMIC DNA]</scope>
    <source>
        <strain evidence="3">cv. Fuhuasheng</strain>
        <strain evidence="2">GDAAS-fuhuasheng2018</strain>
        <tissue evidence="2">Leaves</tissue>
    </source>
</reference>